<reference evidence="1 2" key="1">
    <citation type="submission" date="2015-06" db="EMBL/GenBank/DDBJ databases">
        <title>New insights into the roles of widespread benthic archaea in carbon and nitrogen cycling.</title>
        <authorList>
            <person name="Lazar C.S."/>
            <person name="Baker B.J."/>
            <person name="Seitz K.W."/>
            <person name="Hyde A.S."/>
            <person name="Dick G.J."/>
            <person name="Hinrichs K.-U."/>
            <person name="Teske A.P."/>
        </authorList>
    </citation>
    <scope>NUCLEOTIDE SEQUENCE [LARGE SCALE GENOMIC DNA]</scope>
    <source>
        <strain evidence="1">SG8-32-1</strain>
    </source>
</reference>
<proteinExistence type="predicted"/>
<accession>A0A0M0BMU6</accession>
<sequence>MSKYQCDCGGNIKEYNPNIRVCQKCKKIPNIDTLIDVLREMGVKEETLGNLKKDIHYTPV</sequence>
<name>A0A0M0BMU6_9ARCH</name>
<comment type="caution">
    <text evidence="1">The sequence shown here is derived from an EMBL/GenBank/DDBJ whole genome shotgun (WGS) entry which is preliminary data.</text>
</comment>
<dbReference type="Proteomes" id="UP000037237">
    <property type="component" value="Unassembled WGS sequence"/>
</dbReference>
<dbReference type="EMBL" id="LFWU01000140">
    <property type="protein sequence ID" value="KON29897.1"/>
    <property type="molecule type" value="Genomic_DNA"/>
</dbReference>
<gene>
    <name evidence="1" type="ORF">AC477_05410</name>
</gene>
<dbReference type="AlphaFoldDB" id="A0A0M0BMU6"/>
<evidence type="ECO:0000313" key="2">
    <source>
        <dbReference type="Proteomes" id="UP000037237"/>
    </source>
</evidence>
<organism evidence="1 2">
    <name type="scientific">miscellaneous Crenarchaeota group-1 archaeon SG8-32-1</name>
    <dbReference type="NCBI Taxonomy" id="1685124"/>
    <lineage>
        <taxon>Archaea</taxon>
        <taxon>Candidatus Bathyarchaeota</taxon>
        <taxon>MCG-1</taxon>
    </lineage>
</organism>
<protein>
    <submittedName>
        <fullName evidence="1">Uncharacterized protein</fullName>
    </submittedName>
</protein>
<evidence type="ECO:0000313" key="1">
    <source>
        <dbReference type="EMBL" id="KON29897.1"/>
    </source>
</evidence>